<dbReference type="SUPFAM" id="SSF56601">
    <property type="entry name" value="beta-lactamase/transpeptidase-like"/>
    <property type="match status" value="1"/>
</dbReference>
<dbReference type="EMBL" id="JBFOHK010000001">
    <property type="protein sequence ID" value="MEW9570193.1"/>
    <property type="molecule type" value="Genomic_DNA"/>
</dbReference>
<protein>
    <submittedName>
        <fullName evidence="3">Serine hydrolase domain-containing protein</fullName>
        <ecNumber evidence="3">3.-.-.-</ecNumber>
    </submittedName>
</protein>
<keyword evidence="1" id="KW-0732">Signal</keyword>
<dbReference type="Proteomes" id="UP001556220">
    <property type="component" value="Unassembled WGS sequence"/>
</dbReference>
<dbReference type="PANTHER" id="PTHR46825">
    <property type="entry name" value="D-ALANYL-D-ALANINE-CARBOXYPEPTIDASE/ENDOPEPTIDASE AMPH"/>
    <property type="match status" value="1"/>
</dbReference>
<proteinExistence type="predicted"/>
<gene>
    <name evidence="3" type="ORF">ABQJ54_00350</name>
</gene>
<keyword evidence="4" id="KW-1185">Reference proteome</keyword>
<name>A0ABV3Q8Q1_9GAMM</name>
<feature type="signal peptide" evidence="1">
    <location>
        <begin position="1"/>
        <end position="26"/>
    </location>
</feature>
<evidence type="ECO:0000313" key="4">
    <source>
        <dbReference type="Proteomes" id="UP001556220"/>
    </source>
</evidence>
<sequence length="470" mass="50742">MRTIPGLVRRFCLIALLASAGAPAFAQDALPADLSARIDRIANEALAKSGVPSASVAVVRDGKIVYAKAYGSARLDPKTPAMPAMRYSVGSISKEFTAAAILMLQQEGKLSLDDKVAKFFPGLTDADHITIRQILSHTAGYQDYWPQDYLMPMMRQPTTPAKIMDGWAKKPLDFAPGSQWQYSNTGYVIAGAIVQKVTGQDPFEFLQQHIFPALGITDAYDTNQHALPAGDARGYSRNALGPLRPAPKEGVNWMFAAGELAMTASDLAKWDIAMIDKTLLSPASWQAMQTEVVLDDGLGSGYGLGVFIGRMDSHRMISHDGEVMGFTAGNYIFPDDRAAVVVLTNQDAVGAFGVIATGIAKAMFEVHDAASTKALAQARTIFTGLQHGKVDRSLFSANANSYFDATALRDYQTSLAPLGKPVSFTLRATRMRGGMQMRAYTVAFPKTKLSVSTYMLPDGKLEQYIVASTD</sequence>
<feature type="chain" id="PRO_5046239727" evidence="1">
    <location>
        <begin position="27"/>
        <end position="470"/>
    </location>
</feature>
<organism evidence="3 4">
    <name type="scientific">Rhodanobacter lycopersici</name>
    <dbReference type="NCBI Taxonomy" id="3162487"/>
    <lineage>
        <taxon>Bacteria</taxon>
        <taxon>Pseudomonadati</taxon>
        <taxon>Pseudomonadota</taxon>
        <taxon>Gammaproteobacteria</taxon>
        <taxon>Lysobacterales</taxon>
        <taxon>Rhodanobacteraceae</taxon>
        <taxon>Rhodanobacter</taxon>
    </lineage>
</organism>
<evidence type="ECO:0000313" key="3">
    <source>
        <dbReference type="EMBL" id="MEW9570193.1"/>
    </source>
</evidence>
<dbReference type="GO" id="GO:0016787">
    <property type="term" value="F:hydrolase activity"/>
    <property type="evidence" value="ECO:0007669"/>
    <property type="project" value="UniProtKB-KW"/>
</dbReference>
<comment type="caution">
    <text evidence="3">The sequence shown here is derived from an EMBL/GenBank/DDBJ whole genome shotgun (WGS) entry which is preliminary data.</text>
</comment>
<dbReference type="EC" id="3.-.-.-" evidence="3"/>
<accession>A0ABV3Q8Q1</accession>
<dbReference type="Pfam" id="PF00144">
    <property type="entry name" value="Beta-lactamase"/>
    <property type="match status" value="1"/>
</dbReference>
<keyword evidence="3" id="KW-0378">Hydrolase</keyword>
<dbReference type="InterPro" id="IPR012338">
    <property type="entry name" value="Beta-lactam/transpept-like"/>
</dbReference>
<evidence type="ECO:0000256" key="1">
    <source>
        <dbReference type="SAM" id="SignalP"/>
    </source>
</evidence>
<feature type="domain" description="Beta-lactamase-related" evidence="2">
    <location>
        <begin position="38"/>
        <end position="349"/>
    </location>
</feature>
<dbReference type="PANTHER" id="PTHR46825:SF9">
    <property type="entry name" value="BETA-LACTAMASE-RELATED DOMAIN-CONTAINING PROTEIN"/>
    <property type="match status" value="1"/>
</dbReference>
<reference evidence="3 4" key="1">
    <citation type="submission" date="2024-06" db="EMBL/GenBank/DDBJ databases">
        <authorList>
            <person name="Woo H."/>
        </authorList>
    </citation>
    <scope>NUCLEOTIDE SEQUENCE [LARGE SCALE GENOMIC DNA]</scope>
    <source>
        <strain evidence="3 4">Si-c</strain>
    </source>
</reference>
<dbReference type="InterPro" id="IPR001466">
    <property type="entry name" value="Beta-lactam-related"/>
</dbReference>
<dbReference type="Gene3D" id="3.40.710.10">
    <property type="entry name" value="DD-peptidase/beta-lactamase superfamily"/>
    <property type="match status" value="1"/>
</dbReference>
<dbReference type="RefSeq" id="WP_367852294.1">
    <property type="nucleotide sequence ID" value="NZ_JBFOHK010000001.1"/>
</dbReference>
<dbReference type="InterPro" id="IPR050491">
    <property type="entry name" value="AmpC-like"/>
</dbReference>
<evidence type="ECO:0000259" key="2">
    <source>
        <dbReference type="Pfam" id="PF00144"/>
    </source>
</evidence>